<organism evidence="1 2">
    <name type="scientific">SAR86 cluster bacterium</name>
    <dbReference type="NCBI Taxonomy" id="2030880"/>
    <lineage>
        <taxon>Bacteria</taxon>
        <taxon>Pseudomonadati</taxon>
        <taxon>Pseudomonadota</taxon>
        <taxon>Gammaproteobacteria</taxon>
        <taxon>SAR86 cluster</taxon>
    </lineage>
</organism>
<name>A0A2A5AW78_9GAMM</name>
<keyword evidence="1" id="KW-0645">Protease</keyword>
<accession>A0A2A5AW78</accession>
<keyword evidence="1" id="KW-0378">Hydrolase</keyword>
<evidence type="ECO:0000313" key="2">
    <source>
        <dbReference type="Proteomes" id="UP000218327"/>
    </source>
</evidence>
<proteinExistence type="predicted"/>
<dbReference type="Pfam" id="PF10023">
    <property type="entry name" value="Aminopep"/>
    <property type="match status" value="1"/>
</dbReference>
<dbReference type="InterPro" id="IPR014553">
    <property type="entry name" value="Aminopept"/>
</dbReference>
<dbReference type="EMBL" id="NVVJ01000037">
    <property type="protein sequence ID" value="PCJ23574.1"/>
    <property type="molecule type" value="Genomic_DNA"/>
</dbReference>
<dbReference type="GO" id="GO:0004177">
    <property type="term" value="F:aminopeptidase activity"/>
    <property type="evidence" value="ECO:0007669"/>
    <property type="project" value="UniProtKB-KW"/>
</dbReference>
<protein>
    <submittedName>
        <fullName evidence="1">Aminopeptidase</fullName>
    </submittedName>
</protein>
<keyword evidence="1" id="KW-0031">Aminopeptidase</keyword>
<dbReference type="AlphaFoldDB" id="A0A2A5AW78"/>
<dbReference type="PIRSF" id="PIRSF029285">
    <property type="entry name" value="Aminopept"/>
    <property type="match status" value="1"/>
</dbReference>
<gene>
    <name evidence="1" type="ORF">COA96_11540</name>
</gene>
<evidence type="ECO:0000313" key="1">
    <source>
        <dbReference type="EMBL" id="PCJ23574.1"/>
    </source>
</evidence>
<dbReference type="Proteomes" id="UP000218327">
    <property type="component" value="Unassembled WGS sequence"/>
</dbReference>
<comment type="caution">
    <text evidence="1">The sequence shown here is derived from an EMBL/GenBank/DDBJ whole genome shotgun (WGS) entry which is preliminary data.</text>
</comment>
<reference evidence="2" key="1">
    <citation type="submission" date="2017-08" db="EMBL/GenBank/DDBJ databases">
        <title>A dynamic microbial community with high functional redundancy inhabits the cold, oxic subseafloor aquifer.</title>
        <authorList>
            <person name="Tully B.J."/>
            <person name="Wheat C.G."/>
            <person name="Glazer B.T."/>
            <person name="Huber J.A."/>
        </authorList>
    </citation>
    <scope>NUCLEOTIDE SEQUENCE [LARGE SCALE GENOMIC DNA]</scope>
</reference>
<sequence length="356" mass="40933">MSFEFLKNRSNAIKVTILLLISIALISCETVSYYTQAARGQLAIVFGREDIQRLLADENLSPILRDKFNKVLQIREFSAQELLLPVDDNYLTYVDVEREHVVWNVFATPEFSTDPVNWCYPIAGCVSYRGYFSEPAATRYALQLEEDGFDVYTGGVDAYSTLGWFEDSLLSTVISREDYQLAGLIFHELAHQLTYVAGDTTFNESFASTVEREGLRRWLLSNGQAETIDVAALNQSRQQQFINLVIEYRDKFDALYEKEITETSKRSEKTLLQNQLRDEYQSLKQEWQGYAGYDGWFSMPLNNAQLSTVGSYNDLVPFFTDLLHQSNEDLAVFYAEVERIAGLSDVEREELLENWQ</sequence>
<dbReference type="PROSITE" id="PS51257">
    <property type="entry name" value="PROKAR_LIPOPROTEIN"/>
    <property type="match status" value="1"/>
</dbReference>